<dbReference type="Proteomes" id="UP000006701">
    <property type="component" value="Unassembled WGS sequence"/>
</dbReference>
<accession>A1CL14</accession>
<dbReference type="VEuPathDB" id="FungiDB:ACLA_040540"/>
<protein>
    <submittedName>
        <fullName evidence="1">Uncharacterized protein</fullName>
    </submittedName>
</protein>
<dbReference type="KEGG" id="act:ACLA_040540"/>
<sequence>MDESLTLKCQATPDYGSFRSPSPPYAVGLLHDPEGDDSATDVDRSQYRRRWGSKLKLIGSQFLTRQDQSWFDLPAEVQTAERSRRLYACTTQC</sequence>
<dbReference type="RefSeq" id="XP_001271264.1">
    <property type="nucleotide sequence ID" value="XM_001271263.1"/>
</dbReference>
<gene>
    <name evidence="1" type="ORF">ACLA_040540</name>
</gene>
<dbReference type="AlphaFoldDB" id="A1CL14"/>
<name>A1CL14_ASPCL</name>
<organism evidence="1 2">
    <name type="scientific">Aspergillus clavatus (strain ATCC 1007 / CBS 513.65 / DSM 816 / NCTC 3887 / NRRL 1 / QM 1276 / 107)</name>
    <dbReference type="NCBI Taxonomy" id="344612"/>
    <lineage>
        <taxon>Eukaryota</taxon>
        <taxon>Fungi</taxon>
        <taxon>Dikarya</taxon>
        <taxon>Ascomycota</taxon>
        <taxon>Pezizomycotina</taxon>
        <taxon>Eurotiomycetes</taxon>
        <taxon>Eurotiomycetidae</taxon>
        <taxon>Eurotiales</taxon>
        <taxon>Aspergillaceae</taxon>
        <taxon>Aspergillus</taxon>
        <taxon>Aspergillus subgen. Fumigati</taxon>
    </lineage>
</organism>
<dbReference type="EMBL" id="DS027056">
    <property type="protein sequence ID" value="EAW09838.1"/>
    <property type="molecule type" value="Genomic_DNA"/>
</dbReference>
<dbReference type="HOGENOM" id="CLU_2399256_0_0_1"/>
<dbReference type="GeneID" id="4703597"/>
<evidence type="ECO:0000313" key="2">
    <source>
        <dbReference type="Proteomes" id="UP000006701"/>
    </source>
</evidence>
<keyword evidence="2" id="KW-1185">Reference proteome</keyword>
<evidence type="ECO:0000313" key="1">
    <source>
        <dbReference type="EMBL" id="EAW09838.1"/>
    </source>
</evidence>
<proteinExistence type="predicted"/>
<reference evidence="1 2" key="1">
    <citation type="journal article" date="2008" name="PLoS Genet.">
        <title>Genomic islands in the pathogenic filamentous fungus Aspergillus fumigatus.</title>
        <authorList>
            <person name="Fedorova N.D."/>
            <person name="Khaldi N."/>
            <person name="Joardar V.S."/>
            <person name="Maiti R."/>
            <person name="Amedeo P."/>
            <person name="Anderson M.J."/>
            <person name="Crabtree J."/>
            <person name="Silva J.C."/>
            <person name="Badger J.H."/>
            <person name="Albarraq A."/>
            <person name="Angiuoli S."/>
            <person name="Bussey H."/>
            <person name="Bowyer P."/>
            <person name="Cotty P.J."/>
            <person name="Dyer P.S."/>
            <person name="Egan A."/>
            <person name="Galens K."/>
            <person name="Fraser-Liggett C.M."/>
            <person name="Haas B.J."/>
            <person name="Inman J.M."/>
            <person name="Kent R."/>
            <person name="Lemieux S."/>
            <person name="Malavazi I."/>
            <person name="Orvis J."/>
            <person name="Roemer T."/>
            <person name="Ronning C.M."/>
            <person name="Sundaram J.P."/>
            <person name="Sutton G."/>
            <person name="Turner G."/>
            <person name="Venter J.C."/>
            <person name="White O.R."/>
            <person name="Whitty B.R."/>
            <person name="Youngman P."/>
            <person name="Wolfe K.H."/>
            <person name="Goldman G.H."/>
            <person name="Wortman J.R."/>
            <person name="Jiang B."/>
            <person name="Denning D.W."/>
            <person name="Nierman W.C."/>
        </authorList>
    </citation>
    <scope>NUCLEOTIDE SEQUENCE [LARGE SCALE GENOMIC DNA]</scope>
    <source>
        <strain evidence="2">ATCC 1007 / CBS 513.65 / DSM 816 / NCTC 3887 / NRRL 1</strain>
    </source>
</reference>